<dbReference type="PROSITE" id="PS50937">
    <property type="entry name" value="HTH_MERR_2"/>
    <property type="match status" value="1"/>
</dbReference>
<protein>
    <submittedName>
        <fullName evidence="4">MerR family transcriptional regulator</fullName>
    </submittedName>
</protein>
<dbReference type="Gene3D" id="1.10.1660.10">
    <property type="match status" value="1"/>
</dbReference>
<dbReference type="PRINTS" id="PR00040">
    <property type="entry name" value="HTHMERR"/>
</dbReference>
<dbReference type="SUPFAM" id="SSF46955">
    <property type="entry name" value="Putative DNA-binding domain"/>
    <property type="match status" value="1"/>
</dbReference>
<dbReference type="OrthoDB" id="4567915at2"/>
<keyword evidence="5" id="KW-1185">Reference proteome</keyword>
<organism evidence="4 5">
    <name type="scientific">Nocardia yunnanensis</name>
    <dbReference type="NCBI Taxonomy" id="2382165"/>
    <lineage>
        <taxon>Bacteria</taxon>
        <taxon>Bacillati</taxon>
        <taxon>Actinomycetota</taxon>
        <taxon>Actinomycetes</taxon>
        <taxon>Mycobacteriales</taxon>
        <taxon>Nocardiaceae</taxon>
        <taxon>Nocardia</taxon>
    </lineage>
</organism>
<evidence type="ECO:0000259" key="3">
    <source>
        <dbReference type="PROSITE" id="PS50937"/>
    </source>
</evidence>
<accession>A0A386ZMW7</accession>
<sequence>MLIGELSRATGVPARLLRYYEEQGLLLPQRDSNGYRSYPDAAVSRVARIRELLDAGLPTRDIRALLPCATESGFQHCDHSRKVVGEGLDRLDDQISDLLRRRELLARQRDAVLSAPFDRDPDAGRSPRNNRPAGAVGN</sequence>
<dbReference type="EMBL" id="CP032568">
    <property type="protein sequence ID" value="AYF78796.1"/>
    <property type="molecule type" value="Genomic_DNA"/>
</dbReference>
<dbReference type="AlphaFoldDB" id="A0A386ZMW7"/>
<proteinExistence type="predicted"/>
<dbReference type="SMART" id="SM00422">
    <property type="entry name" value="HTH_MERR"/>
    <property type="match status" value="1"/>
</dbReference>
<evidence type="ECO:0000313" key="4">
    <source>
        <dbReference type="EMBL" id="AYF78796.1"/>
    </source>
</evidence>
<dbReference type="GO" id="GO:0003700">
    <property type="term" value="F:DNA-binding transcription factor activity"/>
    <property type="evidence" value="ECO:0007669"/>
    <property type="project" value="InterPro"/>
</dbReference>
<dbReference type="InterPro" id="IPR000551">
    <property type="entry name" value="MerR-type_HTH_dom"/>
</dbReference>
<gene>
    <name evidence="4" type="ORF">D7D52_06860</name>
</gene>
<dbReference type="PANTHER" id="PTHR30204:SF97">
    <property type="entry name" value="MERR FAMILY REGULATORY PROTEIN"/>
    <property type="match status" value="1"/>
</dbReference>
<dbReference type="Pfam" id="PF13411">
    <property type="entry name" value="MerR_1"/>
    <property type="match status" value="1"/>
</dbReference>
<dbReference type="GO" id="GO:0003677">
    <property type="term" value="F:DNA binding"/>
    <property type="evidence" value="ECO:0007669"/>
    <property type="project" value="UniProtKB-KW"/>
</dbReference>
<dbReference type="KEGG" id="nyu:D7D52_06860"/>
<feature type="domain" description="HTH merR-type" evidence="3">
    <location>
        <begin position="1"/>
        <end position="68"/>
    </location>
</feature>
<dbReference type="InterPro" id="IPR009061">
    <property type="entry name" value="DNA-bd_dom_put_sf"/>
</dbReference>
<dbReference type="PANTHER" id="PTHR30204">
    <property type="entry name" value="REDOX-CYCLING DRUG-SENSING TRANSCRIPTIONAL ACTIVATOR SOXR"/>
    <property type="match status" value="1"/>
</dbReference>
<feature type="region of interest" description="Disordered" evidence="2">
    <location>
        <begin position="115"/>
        <end position="138"/>
    </location>
</feature>
<evidence type="ECO:0000256" key="1">
    <source>
        <dbReference type="ARBA" id="ARBA00023125"/>
    </source>
</evidence>
<evidence type="ECO:0000313" key="5">
    <source>
        <dbReference type="Proteomes" id="UP000267164"/>
    </source>
</evidence>
<dbReference type="InterPro" id="IPR047057">
    <property type="entry name" value="MerR_fam"/>
</dbReference>
<dbReference type="Proteomes" id="UP000267164">
    <property type="component" value="Chromosome"/>
</dbReference>
<keyword evidence="1" id="KW-0238">DNA-binding</keyword>
<name>A0A386ZMW7_9NOCA</name>
<reference evidence="4 5" key="1">
    <citation type="submission" date="2018-09" db="EMBL/GenBank/DDBJ databases">
        <title>Nocardia yunnanensis sp. nov., an actinomycete isolated from a soil sample.</title>
        <authorList>
            <person name="Zhang J."/>
        </authorList>
    </citation>
    <scope>NUCLEOTIDE SEQUENCE [LARGE SCALE GENOMIC DNA]</scope>
    <source>
        <strain evidence="4 5">CFHS0054</strain>
    </source>
</reference>
<evidence type="ECO:0000256" key="2">
    <source>
        <dbReference type="SAM" id="MobiDB-lite"/>
    </source>
</evidence>